<evidence type="ECO:0000313" key="3">
    <source>
        <dbReference type="Proteomes" id="UP000008792"/>
    </source>
</evidence>
<dbReference type="eggNOG" id="ENOG502RFRQ">
    <property type="taxonomic scope" value="Eukaryota"/>
</dbReference>
<feature type="domain" description="N-acetyltransferase" evidence="1">
    <location>
        <begin position="159"/>
        <end position="281"/>
    </location>
</feature>
<sequence>MSQLQYKSHTLVEIAPSEWKTLLELYECKKTESNGYYLIKTHITWLANGDKTDVKCFSLDGDWQNDGTFLMIKHLAFHKEVSFNTLSSNLDRLTNALLCLTAKPEETYLFAAYAQRLLPAVEICRKQLPNLRQETTQTAWYSASKELVATFSTEPPAGIELRGLCLEDAPTVNEIWPHRSAGSVEFVKLLIIHNVSVGAYDEQGKLIAWCLRLPIGSLGLLQVLESHKRLGLGSLMVRYLSKKISEMGDEVLAPVVTENTPSRKMFEKLGFQKIDNVYWTW</sequence>
<proteinExistence type="predicted"/>
<dbReference type="SMR" id="B4LTS7"/>
<dbReference type="GO" id="GO:0016747">
    <property type="term" value="F:acyltransferase activity, transferring groups other than amino-acyl groups"/>
    <property type="evidence" value="ECO:0007669"/>
    <property type="project" value="InterPro"/>
</dbReference>
<keyword evidence="3" id="KW-1185">Reference proteome</keyword>
<dbReference type="InterPro" id="IPR016181">
    <property type="entry name" value="Acyl_CoA_acyltransferase"/>
</dbReference>
<dbReference type="PANTHER" id="PTHR20958:SF10">
    <property type="entry name" value="GH05617P-RELATED"/>
    <property type="match status" value="1"/>
</dbReference>
<dbReference type="PROSITE" id="PS51186">
    <property type="entry name" value="GNAT"/>
    <property type="match status" value="1"/>
</dbReference>
<evidence type="ECO:0000313" key="2">
    <source>
        <dbReference type="EMBL" id="EDW63978.1"/>
    </source>
</evidence>
<dbReference type="EMBL" id="CH940649">
    <property type="protein sequence ID" value="EDW63978.1"/>
    <property type="molecule type" value="Genomic_DNA"/>
</dbReference>
<dbReference type="InterPro" id="IPR053225">
    <property type="entry name" value="Acyl-CoA_N-acyltransferase"/>
</dbReference>
<dbReference type="Gene3D" id="3.40.630.30">
    <property type="match status" value="2"/>
</dbReference>
<dbReference type="HOGENOM" id="CLU_058697_0_1_1"/>
<dbReference type="PANTHER" id="PTHR20958">
    <property type="entry name" value="GLYCINE N-ACYLTRANSFERASE-LIKE PROTEIN"/>
    <property type="match status" value="1"/>
</dbReference>
<accession>B4LTS7</accession>
<dbReference type="OMA" id="ITHLHWV"/>
<dbReference type="OrthoDB" id="7305308at2759"/>
<dbReference type="InterPro" id="IPR013653">
    <property type="entry name" value="GCN5-like_dom"/>
</dbReference>
<dbReference type="InParanoid" id="B4LTS7"/>
<dbReference type="Pfam" id="PF08445">
    <property type="entry name" value="FR47"/>
    <property type="match status" value="1"/>
</dbReference>
<dbReference type="Proteomes" id="UP000008792">
    <property type="component" value="Unassembled WGS sequence"/>
</dbReference>
<dbReference type="SUPFAM" id="SSF55729">
    <property type="entry name" value="Acyl-CoA N-acyltransferases (Nat)"/>
    <property type="match status" value="1"/>
</dbReference>
<dbReference type="InterPro" id="IPR000182">
    <property type="entry name" value="GNAT_dom"/>
</dbReference>
<gene>
    <name evidence="2" type="primary">Dvir\GJ17205</name>
    <name evidence="2" type="ORF">Dvir_GJ17205</name>
</gene>
<dbReference type="KEGG" id="dvi:6628667"/>
<dbReference type="PhylomeDB" id="B4LTS7"/>
<dbReference type="AlphaFoldDB" id="B4LTS7"/>
<keyword evidence="2" id="KW-0808">Transferase</keyword>
<name>B4LTS7_DROVI</name>
<organism evidence="2 3">
    <name type="scientific">Drosophila virilis</name>
    <name type="common">Fruit fly</name>
    <dbReference type="NCBI Taxonomy" id="7244"/>
    <lineage>
        <taxon>Eukaryota</taxon>
        <taxon>Metazoa</taxon>
        <taxon>Ecdysozoa</taxon>
        <taxon>Arthropoda</taxon>
        <taxon>Hexapoda</taxon>
        <taxon>Insecta</taxon>
        <taxon>Pterygota</taxon>
        <taxon>Neoptera</taxon>
        <taxon>Endopterygota</taxon>
        <taxon>Diptera</taxon>
        <taxon>Brachycera</taxon>
        <taxon>Muscomorpha</taxon>
        <taxon>Ephydroidea</taxon>
        <taxon>Drosophilidae</taxon>
        <taxon>Drosophila</taxon>
    </lineage>
</organism>
<protein>
    <recommendedName>
        <fullName evidence="1">N-acetyltransferase domain-containing protein</fullName>
    </recommendedName>
</protein>
<keyword evidence="2" id="KW-0012">Acyltransferase</keyword>
<reference evidence="2 3" key="1">
    <citation type="journal article" date="2007" name="Nature">
        <title>Evolution of genes and genomes on the Drosophila phylogeny.</title>
        <authorList>
            <consortium name="Drosophila 12 Genomes Consortium"/>
            <person name="Clark A.G."/>
            <person name="Eisen M.B."/>
            <person name="Smith D.R."/>
            <person name="Bergman C.M."/>
            <person name="Oliver B."/>
            <person name="Markow T.A."/>
            <person name="Kaufman T.C."/>
            <person name="Kellis M."/>
            <person name="Gelbart W."/>
            <person name="Iyer V.N."/>
            <person name="Pollard D.A."/>
            <person name="Sackton T.B."/>
            <person name="Larracuente A.M."/>
            <person name="Singh N.D."/>
            <person name="Abad J.P."/>
            <person name="Abt D.N."/>
            <person name="Adryan B."/>
            <person name="Aguade M."/>
            <person name="Akashi H."/>
            <person name="Anderson W.W."/>
            <person name="Aquadro C.F."/>
            <person name="Ardell D.H."/>
            <person name="Arguello R."/>
            <person name="Artieri C.G."/>
            <person name="Barbash D.A."/>
            <person name="Barker D."/>
            <person name="Barsanti P."/>
            <person name="Batterham P."/>
            <person name="Batzoglou S."/>
            <person name="Begun D."/>
            <person name="Bhutkar A."/>
            <person name="Blanco E."/>
            <person name="Bosak S.A."/>
            <person name="Bradley R.K."/>
            <person name="Brand A.D."/>
            <person name="Brent M.R."/>
            <person name="Brooks A.N."/>
            <person name="Brown R.H."/>
            <person name="Butlin R.K."/>
            <person name="Caggese C."/>
            <person name="Calvi B.R."/>
            <person name="Bernardo de Carvalho A."/>
            <person name="Caspi A."/>
            <person name="Castrezana S."/>
            <person name="Celniker S.E."/>
            <person name="Chang J.L."/>
            <person name="Chapple C."/>
            <person name="Chatterji S."/>
            <person name="Chinwalla A."/>
            <person name="Civetta A."/>
            <person name="Clifton S.W."/>
            <person name="Comeron J.M."/>
            <person name="Costello J.C."/>
            <person name="Coyne J.A."/>
            <person name="Daub J."/>
            <person name="David R.G."/>
            <person name="Delcher A.L."/>
            <person name="Delehaunty K."/>
            <person name="Do C.B."/>
            <person name="Ebling H."/>
            <person name="Edwards K."/>
            <person name="Eickbush T."/>
            <person name="Evans J.D."/>
            <person name="Filipski A."/>
            <person name="Findeiss S."/>
            <person name="Freyhult E."/>
            <person name="Fulton L."/>
            <person name="Fulton R."/>
            <person name="Garcia A.C."/>
            <person name="Gardiner A."/>
            <person name="Garfield D.A."/>
            <person name="Garvin B.E."/>
            <person name="Gibson G."/>
            <person name="Gilbert D."/>
            <person name="Gnerre S."/>
            <person name="Godfrey J."/>
            <person name="Good R."/>
            <person name="Gotea V."/>
            <person name="Gravely B."/>
            <person name="Greenberg A.J."/>
            <person name="Griffiths-Jones S."/>
            <person name="Gross S."/>
            <person name="Guigo R."/>
            <person name="Gustafson E.A."/>
            <person name="Haerty W."/>
            <person name="Hahn M.W."/>
            <person name="Halligan D.L."/>
            <person name="Halpern A.L."/>
            <person name="Halter G.M."/>
            <person name="Han M.V."/>
            <person name="Heger A."/>
            <person name="Hillier L."/>
            <person name="Hinrichs A.S."/>
            <person name="Holmes I."/>
            <person name="Hoskins R.A."/>
            <person name="Hubisz M.J."/>
            <person name="Hultmark D."/>
            <person name="Huntley M.A."/>
            <person name="Jaffe D.B."/>
            <person name="Jagadeeshan S."/>
            <person name="Jeck W.R."/>
            <person name="Johnson J."/>
            <person name="Jones C.D."/>
            <person name="Jordan W.C."/>
            <person name="Karpen G.H."/>
            <person name="Kataoka E."/>
            <person name="Keightley P.D."/>
            <person name="Kheradpour P."/>
            <person name="Kirkness E.F."/>
            <person name="Koerich L.B."/>
            <person name="Kristiansen K."/>
            <person name="Kudrna D."/>
            <person name="Kulathinal R.J."/>
            <person name="Kumar S."/>
            <person name="Kwok R."/>
            <person name="Lander E."/>
            <person name="Langley C.H."/>
            <person name="Lapoint R."/>
            <person name="Lazzaro B.P."/>
            <person name="Lee S.J."/>
            <person name="Levesque L."/>
            <person name="Li R."/>
            <person name="Lin C.F."/>
            <person name="Lin M.F."/>
            <person name="Lindblad-Toh K."/>
            <person name="Llopart A."/>
            <person name="Long M."/>
            <person name="Low L."/>
            <person name="Lozovsky E."/>
            <person name="Lu J."/>
            <person name="Luo M."/>
            <person name="Machado C.A."/>
            <person name="Makalowski W."/>
            <person name="Marzo M."/>
            <person name="Matsuda M."/>
            <person name="Matzkin L."/>
            <person name="McAllister B."/>
            <person name="McBride C.S."/>
            <person name="McKernan B."/>
            <person name="McKernan K."/>
            <person name="Mendez-Lago M."/>
            <person name="Minx P."/>
            <person name="Mollenhauer M.U."/>
            <person name="Montooth K."/>
            <person name="Mount S.M."/>
            <person name="Mu X."/>
            <person name="Myers E."/>
            <person name="Negre B."/>
            <person name="Newfeld S."/>
            <person name="Nielsen R."/>
            <person name="Noor M.A."/>
            <person name="O'Grady P."/>
            <person name="Pachter L."/>
            <person name="Papaceit M."/>
            <person name="Parisi M.J."/>
            <person name="Parisi M."/>
            <person name="Parts L."/>
            <person name="Pedersen J.S."/>
            <person name="Pesole G."/>
            <person name="Phillippy A.M."/>
            <person name="Ponting C.P."/>
            <person name="Pop M."/>
            <person name="Porcelli D."/>
            <person name="Powell J.R."/>
            <person name="Prohaska S."/>
            <person name="Pruitt K."/>
            <person name="Puig M."/>
            <person name="Quesneville H."/>
            <person name="Ram K.R."/>
            <person name="Rand D."/>
            <person name="Rasmussen M.D."/>
            <person name="Reed L.K."/>
            <person name="Reenan R."/>
            <person name="Reily A."/>
            <person name="Remington K.A."/>
            <person name="Rieger T.T."/>
            <person name="Ritchie M.G."/>
            <person name="Robin C."/>
            <person name="Rogers Y.H."/>
            <person name="Rohde C."/>
            <person name="Rozas J."/>
            <person name="Rubenfield M.J."/>
            <person name="Ruiz A."/>
            <person name="Russo S."/>
            <person name="Salzberg S.L."/>
            <person name="Sanchez-Gracia A."/>
            <person name="Saranga D.J."/>
            <person name="Sato H."/>
            <person name="Schaeffer S.W."/>
            <person name="Schatz M.C."/>
            <person name="Schlenke T."/>
            <person name="Schwartz R."/>
            <person name="Segarra C."/>
            <person name="Singh R.S."/>
            <person name="Sirot L."/>
            <person name="Sirota M."/>
            <person name="Sisneros N.B."/>
            <person name="Smith C.D."/>
            <person name="Smith T.F."/>
            <person name="Spieth J."/>
            <person name="Stage D.E."/>
            <person name="Stark A."/>
            <person name="Stephan W."/>
            <person name="Strausberg R.L."/>
            <person name="Strempel S."/>
            <person name="Sturgill D."/>
            <person name="Sutton G."/>
            <person name="Sutton G.G."/>
            <person name="Tao W."/>
            <person name="Teichmann S."/>
            <person name="Tobari Y.N."/>
            <person name="Tomimura Y."/>
            <person name="Tsolas J.M."/>
            <person name="Valente V.L."/>
            <person name="Venter E."/>
            <person name="Venter J.C."/>
            <person name="Vicario S."/>
            <person name="Vieira F.G."/>
            <person name="Vilella A.J."/>
            <person name="Villasante A."/>
            <person name="Walenz B."/>
            <person name="Wang J."/>
            <person name="Wasserman M."/>
            <person name="Watts T."/>
            <person name="Wilson D."/>
            <person name="Wilson R.K."/>
            <person name="Wing R.A."/>
            <person name="Wolfner M.F."/>
            <person name="Wong A."/>
            <person name="Wong G.K."/>
            <person name="Wu C.I."/>
            <person name="Wu G."/>
            <person name="Yamamoto D."/>
            <person name="Yang H.P."/>
            <person name="Yang S.P."/>
            <person name="Yorke J.A."/>
            <person name="Yoshida K."/>
            <person name="Zdobnov E."/>
            <person name="Zhang P."/>
            <person name="Zhang Y."/>
            <person name="Zimin A.V."/>
            <person name="Baldwin J."/>
            <person name="Abdouelleil A."/>
            <person name="Abdulkadir J."/>
            <person name="Abebe A."/>
            <person name="Abera B."/>
            <person name="Abreu J."/>
            <person name="Acer S.C."/>
            <person name="Aftuck L."/>
            <person name="Alexander A."/>
            <person name="An P."/>
            <person name="Anderson E."/>
            <person name="Anderson S."/>
            <person name="Arachi H."/>
            <person name="Azer M."/>
            <person name="Bachantsang P."/>
            <person name="Barry A."/>
            <person name="Bayul T."/>
            <person name="Berlin A."/>
            <person name="Bessette D."/>
            <person name="Bloom T."/>
            <person name="Blye J."/>
            <person name="Boguslavskiy L."/>
            <person name="Bonnet C."/>
            <person name="Boukhgalter B."/>
            <person name="Bourzgui I."/>
            <person name="Brown A."/>
            <person name="Cahill P."/>
            <person name="Channer S."/>
            <person name="Cheshatsang Y."/>
            <person name="Chuda L."/>
            <person name="Citroen M."/>
            <person name="Collymore A."/>
            <person name="Cooke P."/>
            <person name="Costello M."/>
            <person name="D'Aco K."/>
            <person name="Daza R."/>
            <person name="De Haan G."/>
            <person name="DeGray S."/>
            <person name="DeMaso C."/>
            <person name="Dhargay N."/>
            <person name="Dooley K."/>
            <person name="Dooley E."/>
            <person name="Doricent M."/>
            <person name="Dorje P."/>
            <person name="Dorjee K."/>
            <person name="Dupes A."/>
            <person name="Elong R."/>
            <person name="Falk J."/>
            <person name="Farina A."/>
            <person name="Faro S."/>
            <person name="Ferguson D."/>
            <person name="Fisher S."/>
            <person name="Foley C.D."/>
            <person name="Franke A."/>
            <person name="Friedrich D."/>
            <person name="Gadbois L."/>
            <person name="Gearin G."/>
            <person name="Gearin C.R."/>
            <person name="Giannoukos G."/>
            <person name="Goode T."/>
            <person name="Graham J."/>
            <person name="Grandbois E."/>
            <person name="Grewal S."/>
            <person name="Gyaltsen K."/>
            <person name="Hafez N."/>
            <person name="Hagos B."/>
            <person name="Hall J."/>
            <person name="Henson C."/>
            <person name="Hollinger A."/>
            <person name="Honan T."/>
            <person name="Huard M.D."/>
            <person name="Hughes L."/>
            <person name="Hurhula B."/>
            <person name="Husby M.E."/>
            <person name="Kamat A."/>
            <person name="Kanga B."/>
            <person name="Kashin S."/>
            <person name="Khazanovich D."/>
            <person name="Kisner P."/>
            <person name="Lance K."/>
            <person name="Lara M."/>
            <person name="Lee W."/>
            <person name="Lennon N."/>
            <person name="Letendre F."/>
            <person name="LeVine R."/>
            <person name="Lipovsky A."/>
            <person name="Liu X."/>
            <person name="Liu J."/>
            <person name="Liu S."/>
            <person name="Lokyitsang T."/>
            <person name="Lokyitsang Y."/>
            <person name="Lubonja R."/>
            <person name="Lui A."/>
            <person name="MacDonald P."/>
            <person name="Magnisalis V."/>
            <person name="Maru K."/>
            <person name="Matthews C."/>
            <person name="McCusker W."/>
            <person name="McDonough S."/>
            <person name="Mehta T."/>
            <person name="Meldrim J."/>
            <person name="Meneus L."/>
            <person name="Mihai O."/>
            <person name="Mihalev A."/>
            <person name="Mihova T."/>
            <person name="Mittelman R."/>
            <person name="Mlenga V."/>
            <person name="Montmayeur A."/>
            <person name="Mulrain L."/>
            <person name="Navidi A."/>
            <person name="Naylor J."/>
            <person name="Negash T."/>
            <person name="Nguyen T."/>
            <person name="Nguyen N."/>
            <person name="Nicol R."/>
            <person name="Norbu C."/>
            <person name="Norbu N."/>
            <person name="Novod N."/>
            <person name="O'Neill B."/>
            <person name="Osman S."/>
            <person name="Markiewicz E."/>
            <person name="Oyono O.L."/>
            <person name="Patti C."/>
            <person name="Phunkhang P."/>
            <person name="Pierre F."/>
            <person name="Priest M."/>
            <person name="Raghuraman S."/>
            <person name="Rege F."/>
            <person name="Reyes R."/>
            <person name="Rise C."/>
            <person name="Rogov P."/>
            <person name="Ross K."/>
            <person name="Ryan E."/>
            <person name="Settipalli S."/>
            <person name="Shea T."/>
            <person name="Sherpa N."/>
            <person name="Shi L."/>
            <person name="Shih D."/>
            <person name="Sparrow T."/>
            <person name="Spaulding J."/>
            <person name="Stalker J."/>
            <person name="Stange-Thomann N."/>
            <person name="Stavropoulos S."/>
            <person name="Stone C."/>
            <person name="Strader C."/>
            <person name="Tesfaye S."/>
            <person name="Thomson T."/>
            <person name="Thoulutsang Y."/>
            <person name="Thoulutsang D."/>
            <person name="Topham K."/>
            <person name="Topping I."/>
            <person name="Tsamla T."/>
            <person name="Vassiliev H."/>
            <person name="Vo A."/>
            <person name="Wangchuk T."/>
            <person name="Wangdi T."/>
            <person name="Weiand M."/>
            <person name="Wilkinson J."/>
            <person name="Wilson A."/>
            <person name="Yadav S."/>
            <person name="Young G."/>
            <person name="Yu Q."/>
            <person name="Zembek L."/>
            <person name="Zhong D."/>
            <person name="Zimmer A."/>
            <person name="Zwirko Z."/>
            <person name="Jaffe D.B."/>
            <person name="Alvarez P."/>
            <person name="Brockman W."/>
            <person name="Butler J."/>
            <person name="Chin C."/>
            <person name="Gnerre S."/>
            <person name="Grabherr M."/>
            <person name="Kleber M."/>
            <person name="Mauceli E."/>
            <person name="MacCallum I."/>
        </authorList>
    </citation>
    <scope>NUCLEOTIDE SEQUENCE [LARGE SCALE GENOMIC DNA]</scope>
    <source>
        <strain evidence="3">Tucson 15010-1051.87</strain>
    </source>
</reference>
<evidence type="ECO:0000259" key="1">
    <source>
        <dbReference type="PROSITE" id="PS51186"/>
    </source>
</evidence>